<name>A0A3B1DG77_9ZZZZ</name>
<dbReference type="InterPro" id="IPR013785">
    <property type="entry name" value="Aldolase_TIM"/>
</dbReference>
<organism evidence="12">
    <name type="scientific">hydrothermal vent metagenome</name>
    <dbReference type="NCBI Taxonomy" id="652676"/>
    <lineage>
        <taxon>unclassified sequences</taxon>
        <taxon>metagenomes</taxon>
        <taxon>ecological metagenomes</taxon>
    </lineage>
</organism>
<dbReference type="EMBL" id="UOGK01000287">
    <property type="protein sequence ID" value="VAX39792.1"/>
    <property type="molecule type" value="Genomic_DNA"/>
</dbReference>
<dbReference type="InterPro" id="IPR007197">
    <property type="entry name" value="rSAM"/>
</dbReference>
<keyword evidence="4" id="KW-0963">Cytoplasm</keyword>
<sequence length="377" mass="41268">MTSPAFVRTAGEAGVAADMAKKAYRRVFREGMREVGLGRGRVVCSQVAPIVQEESEETSEGVIRKFVQRLEGTGQSTNDRAIPFHDIESVLIPMVGRQGLKSHTLCVSSQVGCAMGCGFCETAQMGLLRSLTPAEIVGQWWAATHERQAKIKNIVFMGMGEPLDNVEAVIRAIEILTDHNGPSVPMSNIMVSTVGKADGLRRLCAQMAEPGWHKLGIAVSINAPNDEIRSQIMPINRATPMAELREAICEIPHVGTHRKICFGYVLIPGVNDAEEHAAELADYLRPFTRDGSPDGSHKGMLNLIPYNPRRDSPWPAPEEEAVERFLGWVRERGVYAKRRRTKGRDTMAACGQLGTEAIRKRRFVGVRLTDSPAGSGG</sequence>
<evidence type="ECO:0000256" key="3">
    <source>
        <dbReference type="ARBA" id="ARBA00022485"/>
    </source>
</evidence>
<protein>
    <submittedName>
        <fullName evidence="12">23S rRNA (Adenine(2503)-C(2))-methyltransferase @ tRNA (Adenine(37)-C(2))-methyltransferase</fullName>
        <ecNumber evidence="12">2.1.1.192</ecNumber>
    </submittedName>
</protein>
<dbReference type="InterPro" id="IPR004383">
    <property type="entry name" value="rRNA_lsu_MTrfase_RlmN/Cfr"/>
</dbReference>
<dbReference type="InterPro" id="IPR040072">
    <property type="entry name" value="Methyltransferase_A"/>
</dbReference>
<gene>
    <name evidence="12" type="ORF">MNBD_PLANCTO03-1953</name>
</gene>
<dbReference type="Gene3D" id="3.20.20.70">
    <property type="entry name" value="Aldolase class I"/>
    <property type="match status" value="1"/>
</dbReference>
<dbReference type="SFLD" id="SFLDG01062">
    <property type="entry name" value="methyltransferase_(Class_A)"/>
    <property type="match status" value="1"/>
</dbReference>
<dbReference type="SFLD" id="SFLDS00029">
    <property type="entry name" value="Radical_SAM"/>
    <property type="match status" value="1"/>
</dbReference>
<evidence type="ECO:0000256" key="8">
    <source>
        <dbReference type="ARBA" id="ARBA00022723"/>
    </source>
</evidence>
<evidence type="ECO:0000256" key="10">
    <source>
        <dbReference type="ARBA" id="ARBA00023014"/>
    </source>
</evidence>
<keyword evidence="6 12" id="KW-0808">Transferase</keyword>
<dbReference type="GO" id="GO:0046872">
    <property type="term" value="F:metal ion binding"/>
    <property type="evidence" value="ECO:0007669"/>
    <property type="project" value="UniProtKB-KW"/>
</dbReference>
<dbReference type="PANTHER" id="PTHR30544">
    <property type="entry name" value="23S RRNA METHYLTRANSFERASE"/>
    <property type="match status" value="1"/>
</dbReference>
<dbReference type="CDD" id="cd01335">
    <property type="entry name" value="Radical_SAM"/>
    <property type="match status" value="1"/>
</dbReference>
<dbReference type="AlphaFoldDB" id="A0A3B1DG77"/>
<dbReference type="InterPro" id="IPR058240">
    <property type="entry name" value="rSAM_sf"/>
</dbReference>
<dbReference type="SUPFAM" id="SSF102114">
    <property type="entry name" value="Radical SAM enzymes"/>
    <property type="match status" value="1"/>
</dbReference>
<keyword evidence="5 12" id="KW-0489">Methyltransferase</keyword>
<accession>A0A3B1DG77</accession>
<dbReference type="PANTHER" id="PTHR30544:SF5">
    <property type="entry name" value="RADICAL SAM CORE DOMAIN-CONTAINING PROTEIN"/>
    <property type="match status" value="1"/>
</dbReference>
<keyword evidence="3" id="KW-0004">4Fe-4S</keyword>
<dbReference type="GO" id="GO:0005737">
    <property type="term" value="C:cytoplasm"/>
    <property type="evidence" value="ECO:0007669"/>
    <property type="project" value="UniProtKB-SubCell"/>
</dbReference>
<proteinExistence type="predicted"/>
<comment type="subcellular location">
    <subcellularLocation>
        <location evidence="2">Cytoplasm</location>
    </subcellularLocation>
</comment>
<evidence type="ECO:0000256" key="2">
    <source>
        <dbReference type="ARBA" id="ARBA00004496"/>
    </source>
</evidence>
<dbReference type="GO" id="GO:0070475">
    <property type="term" value="P:rRNA base methylation"/>
    <property type="evidence" value="ECO:0007669"/>
    <property type="project" value="TreeGrafter"/>
</dbReference>
<evidence type="ECO:0000259" key="11">
    <source>
        <dbReference type="PROSITE" id="PS51918"/>
    </source>
</evidence>
<keyword evidence="9" id="KW-0408">Iron</keyword>
<dbReference type="EC" id="2.1.1.192" evidence="12"/>
<evidence type="ECO:0000256" key="6">
    <source>
        <dbReference type="ARBA" id="ARBA00022679"/>
    </source>
</evidence>
<evidence type="ECO:0000313" key="12">
    <source>
        <dbReference type="EMBL" id="VAX39792.1"/>
    </source>
</evidence>
<dbReference type="PROSITE" id="PS51918">
    <property type="entry name" value="RADICAL_SAM"/>
    <property type="match status" value="1"/>
</dbReference>
<reference evidence="12" key="1">
    <citation type="submission" date="2018-06" db="EMBL/GenBank/DDBJ databases">
        <authorList>
            <person name="Zhirakovskaya E."/>
        </authorList>
    </citation>
    <scope>NUCLEOTIDE SEQUENCE</scope>
</reference>
<evidence type="ECO:0000256" key="9">
    <source>
        <dbReference type="ARBA" id="ARBA00023004"/>
    </source>
</evidence>
<feature type="domain" description="Radical SAM core" evidence="11">
    <location>
        <begin position="99"/>
        <end position="345"/>
    </location>
</feature>
<dbReference type="Pfam" id="PF04055">
    <property type="entry name" value="Radical_SAM"/>
    <property type="match status" value="1"/>
</dbReference>
<dbReference type="GO" id="GO:0030488">
    <property type="term" value="P:tRNA methylation"/>
    <property type="evidence" value="ECO:0007669"/>
    <property type="project" value="TreeGrafter"/>
</dbReference>
<evidence type="ECO:0000256" key="1">
    <source>
        <dbReference type="ARBA" id="ARBA00001966"/>
    </source>
</evidence>
<evidence type="ECO:0000256" key="7">
    <source>
        <dbReference type="ARBA" id="ARBA00022691"/>
    </source>
</evidence>
<dbReference type="GO" id="GO:0008173">
    <property type="term" value="F:RNA methyltransferase activity"/>
    <property type="evidence" value="ECO:0007669"/>
    <property type="project" value="InterPro"/>
</dbReference>
<keyword evidence="10" id="KW-0411">Iron-sulfur</keyword>
<keyword evidence="7" id="KW-0949">S-adenosyl-L-methionine</keyword>
<dbReference type="SFLD" id="SFLDF00275">
    <property type="entry name" value="adenosine_C2_methyltransferase"/>
    <property type="match status" value="1"/>
</dbReference>
<evidence type="ECO:0000256" key="4">
    <source>
        <dbReference type="ARBA" id="ARBA00022490"/>
    </source>
</evidence>
<evidence type="ECO:0000256" key="5">
    <source>
        <dbReference type="ARBA" id="ARBA00022603"/>
    </source>
</evidence>
<comment type="cofactor">
    <cofactor evidence="1">
        <name>[4Fe-4S] cluster</name>
        <dbReference type="ChEBI" id="CHEBI:49883"/>
    </cofactor>
</comment>
<dbReference type="GO" id="GO:0051539">
    <property type="term" value="F:4 iron, 4 sulfur cluster binding"/>
    <property type="evidence" value="ECO:0007669"/>
    <property type="project" value="UniProtKB-KW"/>
</dbReference>
<keyword evidence="8" id="KW-0479">Metal-binding</keyword>